<evidence type="ECO:0000313" key="7">
    <source>
        <dbReference type="EMBL" id="OAM97301.1"/>
    </source>
</evidence>
<dbReference type="PRINTS" id="PR00183">
    <property type="entry name" value="ECOLIPORIN"/>
</dbReference>
<dbReference type="AlphaFoldDB" id="A0A178J5X0"/>
<dbReference type="SUPFAM" id="SSF56935">
    <property type="entry name" value="Porins"/>
    <property type="match status" value="1"/>
</dbReference>
<evidence type="ECO:0000313" key="6">
    <source>
        <dbReference type="EMBL" id="MDC5740042.1"/>
    </source>
</evidence>
<dbReference type="GO" id="GO:0015288">
    <property type="term" value="F:porin activity"/>
    <property type="evidence" value="ECO:0007669"/>
    <property type="project" value="InterPro"/>
</dbReference>
<comment type="similarity">
    <text evidence="2">Belongs to the Gram-negative porin family.</text>
</comment>
<reference evidence="6" key="2">
    <citation type="submission" date="2022-11" db="EMBL/GenBank/DDBJ databases">
        <title>Role of the vibriolysin VemA secreted by the emergent pathogen Vibrio europaeus in the colonization of Manila clam mucus.</title>
        <authorList>
            <person name="Martinez C."/>
            <person name="Rodriguez S."/>
            <person name="Vences A."/>
            <person name="Barja J.L."/>
            <person name="Toranzo A.E."/>
            <person name="Dubert J."/>
        </authorList>
    </citation>
    <scope>NUCLEOTIDE SEQUENCE</scope>
    <source>
        <strain evidence="6">3454</strain>
    </source>
</reference>
<dbReference type="InterPro" id="IPR033900">
    <property type="entry name" value="Gram_neg_porin_domain"/>
</dbReference>
<proteinExistence type="inferred from homology"/>
<dbReference type="PANTHER" id="PTHR34501">
    <property type="entry name" value="PROTEIN YDDL-RELATED"/>
    <property type="match status" value="1"/>
</dbReference>
<reference evidence="7 8" key="1">
    <citation type="submission" date="2016-03" db="EMBL/GenBank/DDBJ databases">
        <title>Draft genome sequence of the Vibrio tubiashii subs. europaeus.</title>
        <authorList>
            <person name="Spinard E."/>
            <person name="Dubert J."/>
            <person name="Nelson D.R."/>
            <person name="Barja J.L."/>
        </authorList>
    </citation>
    <scope>NUCLEOTIDE SEQUENCE [LARGE SCALE GENOMIC DNA]</scope>
    <source>
        <strain evidence="8">PP-638</strain>
        <strain evidence="7">PP2-638</strain>
    </source>
</reference>
<feature type="chain" id="PRO_5044550423" evidence="5">
    <location>
        <begin position="22"/>
        <end position="349"/>
    </location>
</feature>
<keyword evidence="9" id="KW-1185">Reference proteome</keyword>
<dbReference type="InterPro" id="IPR001897">
    <property type="entry name" value="Porin_gammaproteobac"/>
</dbReference>
<sequence length="349" mass="37106">MNIKLLAVSIAAAACGTNAFAAEIYNSEGSTLSLGGYVDVGIGEYGSSKEVEVHQVSPRLNVGGTQDLGNGITVDAKGEWALNYLGGGDTSFTTRLGYIGASHEQAGRIAFGTQWAPYYDIAGVADMPIAFANDFLYSNHGNLATARGDKMVTYRNSLSFAEDMSLSLGLGWQGKHSDSTETASTGDGTVTVTRSTAEYDARGQVAVSFSAMGASLGYVYNSGDVDNTKAKSHAVSLKYGSYGNGIYGALVYADNENFYKSYYESNQSEAVLAYGLENGLNLSVNYEKVEGKLLSTSAKAKEFSQSAVQAEYSFTPSLVGFAGYQFDLGDDDPATKDEDKWTIGARYFL</sequence>
<gene>
    <name evidence="7" type="ORF">AZ468_17265</name>
    <name evidence="6" type="ORF">OPW20_08175</name>
</gene>
<dbReference type="EMBL" id="LUAX01000007">
    <property type="protein sequence ID" value="OAM97301.1"/>
    <property type="molecule type" value="Genomic_DNA"/>
</dbReference>
<dbReference type="InterPro" id="IPR001702">
    <property type="entry name" value="Porin_Gram-ve"/>
</dbReference>
<keyword evidence="3 5" id="KW-0732">Signal</keyword>
<dbReference type="CDD" id="cd00342">
    <property type="entry name" value="gram_neg_porins"/>
    <property type="match status" value="1"/>
</dbReference>
<evidence type="ECO:0000256" key="5">
    <source>
        <dbReference type="SAM" id="SignalP"/>
    </source>
</evidence>
<dbReference type="EMBL" id="JAPFIT010000012">
    <property type="protein sequence ID" value="MDC5740042.1"/>
    <property type="molecule type" value="Genomic_DNA"/>
</dbReference>
<comment type="subcellular location">
    <subcellularLocation>
        <location evidence="1">Cell outer membrane</location>
        <topology evidence="1">Multi-pass membrane protein</topology>
    </subcellularLocation>
</comment>
<dbReference type="Proteomes" id="UP000094761">
    <property type="component" value="Unassembled WGS sequence"/>
</dbReference>
<name>A0A178J5X0_9VIBR</name>
<protein>
    <submittedName>
        <fullName evidence="6">Porin</fullName>
    </submittedName>
</protein>
<dbReference type="PROSITE" id="PS51257">
    <property type="entry name" value="PROKAR_LIPOPROTEIN"/>
    <property type="match status" value="1"/>
</dbReference>
<dbReference type="Proteomes" id="UP001150001">
    <property type="component" value="Unassembled WGS sequence"/>
</dbReference>
<dbReference type="GO" id="GO:0009279">
    <property type="term" value="C:cell outer membrane"/>
    <property type="evidence" value="ECO:0007669"/>
    <property type="project" value="UniProtKB-SubCell"/>
</dbReference>
<dbReference type="InterPro" id="IPR050298">
    <property type="entry name" value="Gram-neg_bact_OMP"/>
</dbReference>
<dbReference type="RefSeq" id="WP_069668502.1">
    <property type="nucleotide sequence ID" value="NZ_JAPFIM010000015.1"/>
</dbReference>
<dbReference type="GeneID" id="78077470"/>
<keyword evidence="4" id="KW-0472">Membrane</keyword>
<dbReference type="InterPro" id="IPR023614">
    <property type="entry name" value="Porin_dom_sf"/>
</dbReference>
<dbReference type="GO" id="GO:0034220">
    <property type="term" value="P:monoatomic ion transmembrane transport"/>
    <property type="evidence" value="ECO:0007669"/>
    <property type="project" value="InterPro"/>
</dbReference>
<evidence type="ECO:0000256" key="1">
    <source>
        <dbReference type="ARBA" id="ARBA00004571"/>
    </source>
</evidence>
<dbReference type="OrthoDB" id="784582at2"/>
<evidence type="ECO:0000256" key="4">
    <source>
        <dbReference type="ARBA" id="ARBA00023136"/>
    </source>
</evidence>
<evidence type="ECO:0000256" key="2">
    <source>
        <dbReference type="ARBA" id="ARBA00007539"/>
    </source>
</evidence>
<comment type="caution">
    <text evidence="7">The sequence shown here is derived from an EMBL/GenBank/DDBJ whole genome shotgun (WGS) entry which is preliminary data.</text>
</comment>
<dbReference type="Gene3D" id="2.40.160.10">
    <property type="entry name" value="Porin"/>
    <property type="match status" value="1"/>
</dbReference>
<accession>A0A178J5X0</accession>
<evidence type="ECO:0000313" key="8">
    <source>
        <dbReference type="Proteomes" id="UP000094761"/>
    </source>
</evidence>
<organism evidence="7 8">
    <name type="scientific">Vibrio europaeus</name>
    <dbReference type="NCBI Taxonomy" id="300876"/>
    <lineage>
        <taxon>Bacteria</taxon>
        <taxon>Pseudomonadati</taxon>
        <taxon>Pseudomonadota</taxon>
        <taxon>Gammaproteobacteria</taxon>
        <taxon>Vibrionales</taxon>
        <taxon>Vibrionaceae</taxon>
        <taxon>Vibrio</taxon>
        <taxon>Vibrio oreintalis group</taxon>
    </lineage>
</organism>
<evidence type="ECO:0000256" key="3">
    <source>
        <dbReference type="ARBA" id="ARBA00022729"/>
    </source>
</evidence>
<evidence type="ECO:0000313" key="9">
    <source>
        <dbReference type="Proteomes" id="UP001150001"/>
    </source>
</evidence>
<feature type="signal peptide" evidence="5">
    <location>
        <begin position="1"/>
        <end position="21"/>
    </location>
</feature>
<dbReference type="Pfam" id="PF00267">
    <property type="entry name" value="Porin_1"/>
    <property type="match status" value="1"/>
</dbReference>
<dbReference type="PANTHER" id="PTHR34501:SF2">
    <property type="entry name" value="OUTER MEMBRANE PORIN F-RELATED"/>
    <property type="match status" value="1"/>
</dbReference>